<dbReference type="NCBIfam" id="TIGR01488">
    <property type="entry name" value="HAD-SF-IB"/>
    <property type="match status" value="1"/>
</dbReference>
<dbReference type="SFLD" id="SFLDS00003">
    <property type="entry name" value="Haloacid_Dehalogenase"/>
    <property type="match status" value="1"/>
</dbReference>
<dbReference type="PANTHER" id="PTHR43344:SF2">
    <property type="entry name" value="PHOSPHOSERINE PHOSPHATASE"/>
    <property type="match status" value="1"/>
</dbReference>
<dbReference type="PANTHER" id="PTHR43344">
    <property type="entry name" value="PHOSPHOSERINE PHOSPHATASE"/>
    <property type="match status" value="1"/>
</dbReference>
<dbReference type="GO" id="GO:0005737">
    <property type="term" value="C:cytoplasm"/>
    <property type="evidence" value="ECO:0007669"/>
    <property type="project" value="TreeGrafter"/>
</dbReference>
<evidence type="ECO:0000256" key="5">
    <source>
        <dbReference type="ARBA" id="ARBA00015196"/>
    </source>
</evidence>
<keyword evidence="7" id="KW-0479">Metal-binding</keyword>
<sequence length="210" mass="22864">MKKLAVFDFDSTLMDGETIDFLARELGFEAEVANITHEAMEGRLDFFNSLQRRVKLLKGLEKSKMDEICVSLPLINGAKEAVSGLKERGYTVVCFSGGFRNATKPACDKLGIDADFANTLYDENGILTGEVGGEMMFGSSKGDMLVRIQSLMGITQEHTVAVGDGANDLSMFAHAKTKVAFCAKPILKDASTHSIDTKDLRLLLDIVDSI</sequence>
<evidence type="ECO:0000256" key="7">
    <source>
        <dbReference type="ARBA" id="ARBA00022723"/>
    </source>
</evidence>
<dbReference type="SFLD" id="SFLDF00029">
    <property type="entry name" value="phosphoserine_phosphatase"/>
    <property type="match status" value="1"/>
</dbReference>
<keyword evidence="6" id="KW-0028">Amino-acid biosynthesis</keyword>
<dbReference type="InterPro" id="IPR036412">
    <property type="entry name" value="HAD-like_sf"/>
</dbReference>
<organism evidence="15">
    <name type="scientific">Sulfurovum sp. enrichment culture clone C5</name>
    <dbReference type="NCBI Taxonomy" id="497650"/>
    <lineage>
        <taxon>Bacteria</taxon>
        <taxon>Pseudomonadati</taxon>
        <taxon>Campylobacterota</taxon>
        <taxon>Epsilonproteobacteria</taxon>
        <taxon>Campylobacterales</taxon>
        <taxon>Sulfurovaceae</taxon>
        <taxon>Sulfurovum</taxon>
        <taxon>environmental samples</taxon>
    </lineage>
</organism>
<evidence type="ECO:0000256" key="8">
    <source>
        <dbReference type="ARBA" id="ARBA00022801"/>
    </source>
</evidence>
<dbReference type="InterPro" id="IPR050582">
    <property type="entry name" value="HAD-like_SerB"/>
</dbReference>
<evidence type="ECO:0000256" key="6">
    <source>
        <dbReference type="ARBA" id="ARBA00022605"/>
    </source>
</evidence>
<gene>
    <name evidence="15" type="primary">serB</name>
    <name evidence="15" type="ORF">BN3087_440008</name>
</gene>
<keyword evidence="8 15" id="KW-0378">Hydrolase</keyword>
<comment type="catalytic activity">
    <reaction evidence="12">
        <text>O-phospho-L-serine + H2O = L-serine + phosphate</text>
        <dbReference type="Rhea" id="RHEA:21208"/>
        <dbReference type="ChEBI" id="CHEBI:15377"/>
        <dbReference type="ChEBI" id="CHEBI:33384"/>
        <dbReference type="ChEBI" id="CHEBI:43474"/>
        <dbReference type="ChEBI" id="CHEBI:57524"/>
        <dbReference type="EC" id="3.1.3.3"/>
    </reaction>
</comment>
<dbReference type="EMBL" id="FAXN01000045">
    <property type="protein sequence ID" value="CUV65760.1"/>
    <property type="molecule type" value="Genomic_DNA"/>
</dbReference>
<comment type="catalytic activity">
    <reaction evidence="13">
        <text>O-phospho-D-serine + H2O = D-serine + phosphate</text>
        <dbReference type="Rhea" id="RHEA:24873"/>
        <dbReference type="ChEBI" id="CHEBI:15377"/>
        <dbReference type="ChEBI" id="CHEBI:35247"/>
        <dbReference type="ChEBI" id="CHEBI:43474"/>
        <dbReference type="ChEBI" id="CHEBI:58680"/>
        <dbReference type="EC" id="3.1.3.3"/>
    </reaction>
</comment>
<keyword evidence="9" id="KW-0460">Magnesium</keyword>
<evidence type="ECO:0000256" key="10">
    <source>
        <dbReference type="ARBA" id="ARBA00023299"/>
    </source>
</evidence>
<dbReference type="GO" id="GO:0036424">
    <property type="term" value="F:L-phosphoserine phosphatase activity"/>
    <property type="evidence" value="ECO:0007669"/>
    <property type="project" value="InterPro"/>
</dbReference>
<dbReference type="SFLD" id="SFLDG01136">
    <property type="entry name" value="C1.6:_Phosphoserine_Phosphatas"/>
    <property type="match status" value="1"/>
</dbReference>
<evidence type="ECO:0000256" key="13">
    <source>
        <dbReference type="ARBA" id="ARBA00048523"/>
    </source>
</evidence>
<dbReference type="UniPathway" id="UPA00135">
    <property type="reaction ID" value="UER00198"/>
</dbReference>
<feature type="active site" description="Proton donor" evidence="14">
    <location>
        <position position="10"/>
    </location>
</feature>
<evidence type="ECO:0000313" key="15">
    <source>
        <dbReference type="EMBL" id="CUV65760.1"/>
    </source>
</evidence>
<evidence type="ECO:0000256" key="9">
    <source>
        <dbReference type="ARBA" id="ARBA00022842"/>
    </source>
</evidence>
<evidence type="ECO:0000256" key="12">
    <source>
        <dbReference type="ARBA" id="ARBA00048138"/>
    </source>
</evidence>
<accession>A0A0S4XN84</accession>
<comment type="similarity">
    <text evidence="3">Belongs to the HAD-like hydrolase superfamily. SerB family.</text>
</comment>
<dbReference type="Gene3D" id="3.40.50.1000">
    <property type="entry name" value="HAD superfamily/HAD-like"/>
    <property type="match status" value="1"/>
</dbReference>
<dbReference type="InterPro" id="IPR004469">
    <property type="entry name" value="PSP"/>
</dbReference>
<evidence type="ECO:0000256" key="2">
    <source>
        <dbReference type="ARBA" id="ARBA00005135"/>
    </source>
</evidence>
<name>A0A0S4XN84_9BACT</name>
<dbReference type="SFLD" id="SFLDG01137">
    <property type="entry name" value="C1.6.1:_Phosphoserine_Phosphat"/>
    <property type="match status" value="1"/>
</dbReference>
<evidence type="ECO:0000256" key="3">
    <source>
        <dbReference type="ARBA" id="ARBA00009184"/>
    </source>
</evidence>
<comment type="pathway">
    <text evidence="2">Amino-acid biosynthesis; L-serine biosynthesis; L-serine from 3-phospho-D-glycerate: step 3/3.</text>
</comment>
<dbReference type="InterPro" id="IPR023214">
    <property type="entry name" value="HAD_sf"/>
</dbReference>
<evidence type="ECO:0000256" key="4">
    <source>
        <dbReference type="ARBA" id="ARBA00012640"/>
    </source>
</evidence>
<evidence type="ECO:0000256" key="11">
    <source>
        <dbReference type="ARBA" id="ARBA00031693"/>
    </source>
</evidence>
<comment type="cofactor">
    <cofactor evidence="1">
        <name>Mg(2+)</name>
        <dbReference type="ChEBI" id="CHEBI:18420"/>
    </cofactor>
</comment>
<evidence type="ECO:0000256" key="1">
    <source>
        <dbReference type="ARBA" id="ARBA00001946"/>
    </source>
</evidence>
<feature type="active site" description="Nucleophile" evidence="14">
    <location>
        <position position="8"/>
    </location>
</feature>
<keyword evidence="10" id="KW-0718">Serine biosynthesis</keyword>
<proteinExistence type="inferred from homology"/>
<protein>
    <recommendedName>
        <fullName evidence="5">Phosphoserine phosphatase</fullName>
        <ecNumber evidence="4">3.1.3.3</ecNumber>
    </recommendedName>
    <alternativeName>
        <fullName evidence="11">O-phosphoserine phosphohydrolase</fullName>
    </alternativeName>
</protein>
<dbReference type="Pfam" id="PF00702">
    <property type="entry name" value="Hydrolase"/>
    <property type="match status" value="1"/>
</dbReference>
<dbReference type="NCBIfam" id="TIGR00338">
    <property type="entry name" value="serB"/>
    <property type="match status" value="1"/>
</dbReference>
<dbReference type="AlphaFoldDB" id="A0A0S4XN84"/>
<dbReference type="GO" id="GO:0006564">
    <property type="term" value="P:L-serine biosynthetic process"/>
    <property type="evidence" value="ECO:0007669"/>
    <property type="project" value="UniProtKB-KW"/>
</dbReference>
<dbReference type="EC" id="3.1.3.3" evidence="4"/>
<dbReference type="SUPFAM" id="SSF56784">
    <property type="entry name" value="HAD-like"/>
    <property type="match status" value="1"/>
</dbReference>
<dbReference type="GO" id="GO:0000287">
    <property type="term" value="F:magnesium ion binding"/>
    <property type="evidence" value="ECO:0007669"/>
    <property type="project" value="TreeGrafter"/>
</dbReference>
<reference evidence="15" key="1">
    <citation type="submission" date="2015-11" db="EMBL/GenBank/DDBJ databases">
        <authorList>
            <person name="Zhang Y."/>
            <person name="Guo Z."/>
        </authorList>
    </citation>
    <scope>NUCLEOTIDE SEQUENCE</scope>
    <source>
        <strain evidence="15">BN30871</strain>
    </source>
</reference>
<evidence type="ECO:0000256" key="14">
    <source>
        <dbReference type="PIRSR" id="PIRSR604469-1"/>
    </source>
</evidence>